<evidence type="ECO:0000256" key="5">
    <source>
        <dbReference type="ARBA" id="ARBA00023136"/>
    </source>
</evidence>
<dbReference type="InterPro" id="IPR051572">
    <property type="entry name" value="VTC_Complex_Subunit"/>
</dbReference>
<evidence type="ECO:0000256" key="1">
    <source>
        <dbReference type="ARBA" id="ARBA00004128"/>
    </source>
</evidence>
<dbReference type="Proteomes" id="UP000007060">
    <property type="component" value="Unassembled WGS sequence"/>
</dbReference>
<dbReference type="GO" id="GO:0007034">
    <property type="term" value="P:vacuolar transport"/>
    <property type="evidence" value="ECO:0007669"/>
    <property type="project" value="TreeGrafter"/>
</dbReference>
<feature type="region of interest" description="Disordered" evidence="6">
    <location>
        <begin position="599"/>
        <end position="629"/>
    </location>
</feature>
<evidence type="ECO:0000256" key="7">
    <source>
        <dbReference type="SAM" id="Phobius"/>
    </source>
</evidence>
<reference evidence="9 10" key="1">
    <citation type="journal article" date="2007" name="Proc. Natl. Acad. Sci. U.S.A.">
        <title>Genome sequencing and comparative analysis of Saccharomyces cerevisiae strain YJM789.</title>
        <authorList>
            <person name="Wei W."/>
            <person name="McCusker J.H."/>
            <person name="Hyman R.W."/>
            <person name="Jones T."/>
            <person name="Ning Y."/>
            <person name="Cao Z."/>
            <person name="Gu Z."/>
            <person name="Bruno D."/>
            <person name="Miranda M."/>
            <person name="Nguyen M."/>
            <person name="Wilhelmy J."/>
            <person name="Komp C."/>
            <person name="Tamse R."/>
            <person name="Wang X."/>
            <person name="Jia P."/>
            <person name="Luedi P."/>
            <person name="Oefner P.J."/>
            <person name="David L."/>
            <person name="Dietrich F.S."/>
            <person name="Li Y."/>
            <person name="Davis R.W."/>
            <person name="Steinmetz L.M."/>
        </authorList>
    </citation>
    <scope>NUCLEOTIDE SEQUENCE [LARGE SCALE GENOMIC DNA]</scope>
    <source>
        <strain evidence="9 10">YJM789</strain>
    </source>
</reference>
<proteinExistence type="predicted"/>
<sequence length="869" mass="98689">MKFEDRILNKSIPEWKFYNINYEKLKVAIKKVTAYDYDNPNDSGMEKLLNQCSVAFDQEFQNVNLFVSLKIKEISTRILSVESSIIDFSKGLNKTSRNRFNLRKLKIINAHVDDCNFELQLLSRFLIIQRIALRKLFKKLLNEFPQDSENPLTASEYVTSIRNSESLRNGHEGISFMKLDLDPYLLEVSLIVDVLHDLENKLEDATEPAVEQRSLNRSDESAHTSSSPEANNSSLPASPRSIPLLSNKKTSKMIDSSLEFDTALIDKAENLGRFLLSSEDIEGLKFMLLNIGFRIIDDSIISTSKEILDTTDNINSAGNKSIRSAKSFNDLQHTLSLSKQKNILPSAVQSNEKYVSISILDTVGNEGSPLLLTDDNINQHPNMIVSSTAEDTCIVMCHVGGLRNHVVTNDLLLRDVKNILSAMRSGNDTKNISALINSLDPSPISKIALEWIQSHRLKTIEPKLDFKRTRFISADNGDIYLIALDESITIGNVSTLPFPILEIKKLSRSSGLSQTAINEDNKFKQLMKSVVTNEFQCSLIPPDLTTWKICLELVHSNELQNDLFQLLLRDQYKLNSDDSLSPDEFFQLGKDRLEEEFDLTGPINNSQGSVDSGRRVRINKKSKQSDNETKKKPIRYWNEFDEQEEDNLDNAFYIDTNGSRSTTDNEESLLLRNSPPDYGFILFSRNFINRTYDFCEKLRNLIRHDKKTSPDLFQNSKHPHCSSTNYGSVASFGSQSTSASYDDVQRYLQYQQQDIEDSQSIYEYRHDEVVTFLYLSALLTSCIMASVCLGIVLSLFRGQSNNEIDLEIQNILIAIIIISLLVSLILICACLLLLFSRFTLAPIWHYVGCFTMFFSVTGTVCYGMIEIFF</sequence>
<dbReference type="GO" id="GO:0042144">
    <property type="term" value="P:vacuole fusion, non-autophagic"/>
    <property type="evidence" value="ECO:0007669"/>
    <property type="project" value="TreeGrafter"/>
</dbReference>
<accession>A6ZY55</accession>
<name>A6ZY55_YEAS7</name>
<feature type="transmembrane region" description="Helical" evidence="7">
    <location>
        <begin position="843"/>
        <end position="865"/>
    </location>
</feature>
<organism evidence="9 10">
    <name type="scientific">Saccharomyces cerevisiae (strain YJM789)</name>
    <name type="common">Baker's yeast</name>
    <dbReference type="NCBI Taxonomy" id="307796"/>
    <lineage>
        <taxon>Eukaryota</taxon>
        <taxon>Fungi</taxon>
        <taxon>Dikarya</taxon>
        <taxon>Ascomycota</taxon>
        <taxon>Saccharomycotina</taxon>
        <taxon>Saccharomycetes</taxon>
        <taxon>Saccharomycetales</taxon>
        <taxon>Saccharomycetaceae</taxon>
        <taxon>Saccharomyces</taxon>
    </lineage>
</organism>
<evidence type="ECO:0000313" key="10">
    <source>
        <dbReference type="Proteomes" id="UP000007060"/>
    </source>
</evidence>
<dbReference type="PROSITE" id="PS51382">
    <property type="entry name" value="SPX"/>
    <property type="match status" value="1"/>
</dbReference>
<comment type="caution">
    <text evidence="9">The sequence shown here is derived from an EMBL/GenBank/DDBJ whole genome shotgun (WGS) entry which is preliminary data.</text>
</comment>
<dbReference type="HOGENOM" id="CLU_016933_0_0_1"/>
<feature type="region of interest" description="Disordered" evidence="6">
    <location>
        <begin position="205"/>
        <end position="242"/>
    </location>
</feature>
<feature type="transmembrane region" description="Helical" evidence="7">
    <location>
        <begin position="808"/>
        <end position="837"/>
    </location>
</feature>
<evidence type="ECO:0000313" key="9">
    <source>
        <dbReference type="EMBL" id="EDN60435.1"/>
    </source>
</evidence>
<dbReference type="GO" id="GO:0000329">
    <property type="term" value="C:fungal-type vacuole membrane"/>
    <property type="evidence" value="ECO:0007669"/>
    <property type="project" value="TreeGrafter"/>
</dbReference>
<evidence type="ECO:0000256" key="3">
    <source>
        <dbReference type="ARBA" id="ARBA00022692"/>
    </source>
</evidence>
<dbReference type="EMBL" id="AAFW02000145">
    <property type="protein sequence ID" value="EDN60435.1"/>
    <property type="molecule type" value="Genomic_DNA"/>
</dbReference>
<dbReference type="InterPro" id="IPR004331">
    <property type="entry name" value="SPX_dom"/>
</dbReference>
<keyword evidence="4 7" id="KW-1133">Transmembrane helix</keyword>
<feature type="transmembrane region" description="Helical" evidence="7">
    <location>
        <begin position="772"/>
        <end position="796"/>
    </location>
</feature>
<keyword evidence="5 7" id="KW-0472">Membrane</keyword>
<keyword evidence="3 7" id="KW-0812">Transmembrane</keyword>
<evidence type="ECO:0000259" key="8">
    <source>
        <dbReference type="PROSITE" id="PS51382"/>
    </source>
</evidence>
<keyword evidence="2" id="KW-0926">Vacuole</keyword>
<feature type="compositionally biased region" description="Polar residues" evidence="6">
    <location>
        <begin position="223"/>
        <end position="236"/>
    </location>
</feature>
<dbReference type="GO" id="GO:0033254">
    <property type="term" value="C:vacuolar transporter chaperone complex"/>
    <property type="evidence" value="ECO:0007669"/>
    <property type="project" value="TreeGrafter"/>
</dbReference>
<evidence type="ECO:0000256" key="2">
    <source>
        <dbReference type="ARBA" id="ARBA00022554"/>
    </source>
</evidence>
<feature type="domain" description="SPX" evidence="8">
    <location>
        <begin position="1"/>
        <end position="154"/>
    </location>
</feature>
<evidence type="ECO:0000256" key="4">
    <source>
        <dbReference type="ARBA" id="ARBA00022989"/>
    </source>
</evidence>
<dbReference type="PANTHER" id="PTHR46140">
    <property type="entry name" value="VACUOLAR TRANSPORTER CHAPERONE 1-RELATED"/>
    <property type="match status" value="1"/>
</dbReference>
<dbReference type="OrthoDB" id="5588846at2759"/>
<evidence type="ECO:0000256" key="6">
    <source>
        <dbReference type="SAM" id="MobiDB-lite"/>
    </source>
</evidence>
<dbReference type="CDD" id="cd14474">
    <property type="entry name" value="SPX_YDR089W"/>
    <property type="match status" value="1"/>
</dbReference>
<dbReference type="PANTHER" id="PTHR46140:SF1">
    <property type="entry name" value="VACUOLAR TRANSPORTER CHAPERONE COMPLEX SUBUNIT 4-RELATED"/>
    <property type="match status" value="1"/>
</dbReference>
<gene>
    <name evidence="9" type="ORF">SCY_0993</name>
</gene>
<dbReference type="GO" id="GO:0006799">
    <property type="term" value="P:polyphosphate biosynthetic process"/>
    <property type="evidence" value="ECO:0007669"/>
    <property type="project" value="UniProtKB-ARBA"/>
</dbReference>
<protein>
    <submittedName>
        <fullName evidence="9">Conserved protein</fullName>
    </submittedName>
</protein>
<dbReference type="AlphaFoldDB" id="A6ZY55"/>
<comment type="subcellular location">
    <subcellularLocation>
        <location evidence="1">Vacuole membrane</location>
        <topology evidence="1">Multi-pass membrane protein</topology>
    </subcellularLocation>
</comment>
<dbReference type="GO" id="GO:0016237">
    <property type="term" value="P:microautophagy"/>
    <property type="evidence" value="ECO:0007669"/>
    <property type="project" value="TreeGrafter"/>
</dbReference>